<dbReference type="Proteomes" id="UP001185792">
    <property type="component" value="Unassembled WGS sequence"/>
</dbReference>
<organism evidence="2 3">
    <name type="scientific">Williamsia marianensis</name>
    <dbReference type="NCBI Taxonomy" id="85044"/>
    <lineage>
        <taxon>Bacteria</taxon>
        <taxon>Bacillati</taxon>
        <taxon>Actinomycetota</taxon>
        <taxon>Actinomycetes</taxon>
        <taxon>Mycobacteriales</taxon>
        <taxon>Nocardiaceae</taxon>
        <taxon>Williamsia</taxon>
    </lineage>
</organism>
<evidence type="ECO:0000256" key="1">
    <source>
        <dbReference type="SAM" id="Phobius"/>
    </source>
</evidence>
<proteinExistence type="predicted"/>
<accession>A0ABU4EZS6</accession>
<sequence>MTGPHTQYRVLYSGWSIPRSSFLFGMSTRASVWFLVIAIAFIALIMFGFGVGFAVTFAAIAYLLWSPMVLRFAGRSLYEWSGLARQWRRHTRKGEDMFLSGLFSRVPNGTNRLPGLLHGSELHEGWDQHRSGHKYGVVHLPATKQSTVVIECFPQGNEAIDQESVNVSVFNWGTFLNYLGDTSDVDGATVVIETGPETGNRLRREVAELVRPSMPGGPLPTAMMTESAEILPYGSVRMWARVAITFKATSAARRDDVGEQIAEISRRLGGLLTVLDEANLNPRMLGSDEIVALTKRAYSPSTLNSLELADIDEGGHDLGWEDAGPMAHRDKRSTYWHDGCFSTTWEMSLAPSQPVPETVLRPVVDVNGDLVRKRVAIVYRPHSPSDAANLVNKDYKNALSGRNSGKGVASVEADLRVEATEQQRQEQGRGHGLTRFGIMITITNPEDSDVPRNEAIVRDLTMRASLRVRRMYLQQSAAFAATIGIGVLLPDHASVSRKHAE</sequence>
<keyword evidence="1" id="KW-1133">Transmembrane helix</keyword>
<gene>
    <name evidence="2" type="ORF">R4198_23945</name>
</gene>
<dbReference type="RefSeq" id="WP_317714733.1">
    <property type="nucleotide sequence ID" value="NZ_JAWLUM010000005.1"/>
</dbReference>
<evidence type="ECO:0000313" key="3">
    <source>
        <dbReference type="Proteomes" id="UP001185792"/>
    </source>
</evidence>
<dbReference type="EMBL" id="JAWLUM010000005">
    <property type="protein sequence ID" value="MDV7136758.1"/>
    <property type="molecule type" value="Genomic_DNA"/>
</dbReference>
<keyword evidence="3" id="KW-1185">Reference proteome</keyword>
<name>A0ABU4EZS6_WILMA</name>
<evidence type="ECO:0000313" key="2">
    <source>
        <dbReference type="EMBL" id="MDV7136758.1"/>
    </source>
</evidence>
<dbReference type="NCBIfam" id="NF042935">
    <property type="entry name" value="SCO6880_fam"/>
    <property type="match status" value="1"/>
</dbReference>
<comment type="caution">
    <text evidence="2">The sequence shown here is derived from an EMBL/GenBank/DDBJ whole genome shotgun (WGS) entry which is preliminary data.</text>
</comment>
<keyword evidence="1" id="KW-0812">Transmembrane</keyword>
<reference evidence="2 3" key="1">
    <citation type="submission" date="2023-10" db="EMBL/GenBank/DDBJ databases">
        <title>Development of a sustainable strategy for remediation of hydrocarbon-contaminated territories based on the waste exchange concept.</title>
        <authorList>
            <person name="Krivoruchko A."/>
        </authorList>
    </citation>
    <scope>NUCLEOTIDE SEQUENCE [LARGE SCALE GENOMIC DNA]</scope>
    <source>
        <strain evidence="2 3">IEGM 1236</strain>
    </source>
</reference>
<keyword evidence="1" id="KW-0472">Membrane</keyword>
<dbReference type="InterPro" id="IPR049978">
    <property type="entry name" value="SCO6880-like"/>
</dbReference>
<feature type="transmembrane region" description="Helical" evidence="1">
    <location>
        <begin position="32"/>
        <end position="65"/>
    </location>
</feature>
<protein>
    <submittedName>
        <fullName evidence="2">SCO6880 family protein</fullName>
    </submittedName>
</protein>